<organism evidence="9 10">
    <name type="scientific">Aphanomyces astaci</name>
    <name type="common">Crayfish plague agent</name>
    <dbReference type="NCBI Taxonomy" id="112090"/>
    <lineage>
        <taxon>Eukaryota</taxon>
        <taxon>Sar</taxon>
        <taxon>Stramenopiles</taxon>
        <taxon>Oomycota</taxon>
        <taxon>Saprolegniomycetes</taxon>
        <taxon>Saprolegniales</taxon>
        <taxon>Verrucalvaceae</taxon>
        <taxon>Aphanomyces</taxon>
    </lineage>
</organism>
<feature type="compositionally biased region" description="Basic and acidic residues" evidence="7">
    <location>
        <begin position="395"/>
        <end position="404"/>
    </location>
</feature>
<gene>
    <name evidence="9" type="ORF">DYB36_007815</name>
</gene>
<evidence type="ECO:0000256" key="3">
    <source>
        <dbReference type="ARBA" id="ARBA00023054"/>
    </source>
</evidence>
<dbReference type="InterPro" id="IPR044607">
    <property type="entry name" value="RKD-like"/>
</dbReference>
<feature type="region of interest" description="Disordered" evidence="7">
    <location>
        <begin position="382"/>
        <end position="486"/>
    </location>
</feature>
<name>A0A397ARI9_APHAT</name>
<dbReference type="VEuPathDB" id="FungiDB:H257_01299"/>
<evidence type="ECO:0000313" key="9">
    <source>
        <dbReference type="EMBL" id="RHY08905.1"/>
    </source>
</evidence>
<dbReference type="GO" id="GO:0003700">
    <property type="term" value="F:DNA-binding transcription factor activity"/>
    <property type="evidence" value="ECO:0007669"/>
    <property type="project" value="InterPro"/>
</dbReference>
<evidence type="ECO:0000256" key="2">
    <source>
        <dbReference type="ARBA" id="ARBA00023015"/>
    </source>
</evidence>
<feature type="compositionally biased region" description="Low complexity" evidence="7">
    <location>
        <begin position="225"/>
        <end position="243"/>
    </location>
</feature>
<feature type="region of interest" description="Disordered" evidence="7">
    <location>
        <begin position="225"/>
        <end position="272"/>
    </location>
</feature>
<comment type="caution">
    <text evidence="9">The sequence shown here is derived from an EMBL/GenBank/DDBJ whole genome shotgun (WGS) entry which is preliminary data.</text>
</comment>
<sequence length="486" mass="54320">MDGLYQVDMERMRHLACIATAVMEPVSIKNERLSPTSPADVTRATFPRIEPPPATHSSFNMSFQPHDAAAAPALPSLLLRHHHQQHTPLHEKQAQHLLWKAQEQELMRRQRQIIALKEKQQAIRRRAAAAVAASAANRHQFSLSGPSRKGAPQHHLQELFMQQRREEQEREDAMRRNLVHLNYHRMLAEEDLERLRHQEESHASMQHAYLVEQKSTVFDAAVVHASSSSTSSVMRRPMSSPRASMPPPPPSSPHPNLVRPKRSTTPSPSSTSLDASQLILQFMLPPVVPHRTGLNIKDVSLNELRPHFNKPMAAVAKELGVCITLMKKICRKNGLCRWPHRRIRSLVNRITSLQVVAESVDSSSERSRFHVHIANLRKELSDVIQNPNGKSRKARGYDRKKADHSDDDNDDNDGDNDRSSSSSSTPSSPSSVTIPRKVEQDLSCLEELEGGPGTTVISTATRRTVPFHGRGGGGLPSLFQAAAREA</sequence>
<dbReference type="PANTHER" id="PTHR46373:SF2">
    <property type="entry name" value="RWP-RK DOMAIN-CONTAINING PROTEIN"/>
    <property type="match status" value="1"/>
</dbReference>
<accession>A0A397ARI9</accession>
<protein>
    <recommendedName>
        <fullName evidence="8">RWP-RK domain-containing protein</fullName>
    </recommendedName>
</protein>
<keyword evidence="2" id="KW-0805">Transcription regulation</keyword>
<dbReference type="Pfam" id="PF02042">
    <property type="entry name" value="RWP-RK"/>
    <property type="match status" value="1"/>
</dbReference>
<evidence type="ECO:0000256" key="7">
    <source>
        <dbReference type="SAM" id="MobiDB-lite"/>
    </source>
</evidence>
<feature type="compositionally biased region" description="Low complexity" evidence="7">
    <location>
        <begin position="419"/>
        <end position="431"/>
    </location>
</feature>
<keyword evidence="4" id="KW-0238">DNA-binding</keyword>
<dbReference type="PROSITE" id="PS51519">
    <property type="entry name" value="RWP_RK"/>
    <property type="match status" value="1"/>
</dbReference>
<evidence type="ECO:0000313" key="10">
    <source>
        <dbReference type="Proteomes" id="UP000265427"/>
    </source>
</evidence>
<reference evidence="9 10" key="1">
    <citation type="submission" date="2018-08" db="EMBL/GenBank/DDBJ databases">
        <title>Aphanomyces genome sequencing and annotation.</title>
        <authorList>
            <person name="Minardi D."/>
            <person name="Oidtmann B."/>
            <person name="Van Der Giezen M."/>
            <person name="Studholme D.J."/>
        </authorList>
    </citation>
    <scope>NUCLEOTIDE SEQUENCE [LARGE SCALE GENOMIC DNA]</scope>
    <source>
        <strain evidence="9 10">Kv</strain>
    </source>
</reference>
<proteinExistence type="predicted"/>
<dbReference type="EMBL" id="QUSZ01005628">
    <property type="protein sequence ID" value="RHY08905.1"/>
    <property type="molecule type" value="Genomic_DNA"/>
</dbReference>
<evidence type="ECO:0000256" key="5">
    <source>
        <dbReference type="ARBA" id="ARBA00023163"/>
    </source>
</evidence>
<evidence type="ECO:0000256" key="6">
    <source>
        <dbReference type="ARBA" id="ARBA00023242"/>
    </source>
</evidence>
<evidence type="ECO:0000256" key="1">
    <source>
        <dbReference type="ARBA" id="ARBA00004049"/>
    </source>
</evidence>
<feature type="compositionally biased region" description="Pro residues" evidence="7">
    <location>
        <begin position="244"/>
        <end position="253"/>
    </location>
</feature>
<comment type="function">
    <text evidence="1">Putative transcription factor.</text>
</comment>
<feature type="domain" description="RWP-RK" evidence="8">
    <location>
        <begin position="282"/>
        <end position="366"/>
    </location>
</feature>
<feature type="compositionally biased region" description="Acidic residues" evidence="7">
    <location>
        <begin position="405"/>
        <end position="414"/>
    </location>
</feature>
<evidence type="ECO:0000256" key="4">
    <source>
        <dbReference type="ARBA" id="ARBA00023125"/>
    </source>
</evidence>
<keyword evidence="5" id="KW-0804">Transcription</keyword>
<dbReference type="InterPro" id="IPR003035">
    <property type="entry name" value="RWP-RK_dom"/>
</dbReference>
<dbReference type="PANTHER" id="PTHR46373">
    <property type="entry name" value="PROTEIN RKD4"/>
    <property type="match status" value="1"/>
</dbReference>
<feature type="compositionally biased region" description="Low complexity" evidence="7">
    <location>
        <begin position="263"/>
        <end position="272"/>
    </location>
</feature>
<dbReference type="GO" id="GO:0003677">
    <property type="term" value="F:DNA binding"/>
    <property type="evidence" value="ECO:0007669"/>
    <property type="project" value="UniProtKB-KW"/>
</dbReference>
<dbReference type="AlphaFoldDB" id="A0A397ARI9"/>
<evidence type="ECO:0000259" key="8">
    <source>
        <dbReference type="PROSITE" id="PS51519"/>
    </source>
</evidence>
<keyword evidence="6" id="KW-0539">Nucleus</keyword>
<keyword evidence="3" id="KW-0175">Coiled coil</keyword>
<dbReference type="Proteomes" id="UP000265427">
    <property type="component" value="Unassembled WGS sequence"/>
</dbReference>